<reference evidence="10" key="1">
    <citation type="submission" date="2016-04" db="EMBL/GenBank/DDBJ databases">
        <authorList>
            <person name="Nguyen H.D."/>
            <person name="Kesanakurti P."/>
            <person name="Cullis J."/>
            <person name="Levesque C.A."/>
            <person name="Hambleton S."/>
        </authorList>
    </citation>
    <scope>NUCLEOTIDE SEQUENCE</scope>
    <source>
        <strain evidence="10">DAOMC 238032</strain>
    </source>
</reference>
<feature type="transmembrane region" description="Helical" evidence="8">
    <location>
        <begin position="151"/>
        <end position="172"/>
    </location>
</feature>
<evidence type="ECO:0000313" key="9">
    <source>
        <dbReference type="EMBL" id="CAD6962221.1"/>
    </source>
</evidence>
<evidence type="ECO:0000313" key="12">
    <source>
        <dbReference type="Proteomes" id="UP000836402"/>
    </source>
</evidence>
<keyword evidence="4 8" id="KW-0812">Transmembrane</keyword>
<evidence type="ECO:0000256" key="4">
    <source>
        <dbReference type="ARBA" id="ARBA00022692"/>
    </source>
</evidence>
<reference evidence="9" key="3">
    <citation type="submission" date="2020-10" db="EMBL/GenBank/DDBJ databases">
        <authorList>
            <person name="Sedaghatjoo S."/>
        </authorList>
    </citation>
    <scope>NUCLEOTIDE SEQUENCE</scope>
    <source>
        <strain evidence="9">AZH3</strain>
    </source>
</reference>
<feature type="transmembrane region" description="Helical" evidence="8">
    <location>
        <begin position="696"/>
        <end position="716"/>
    </location>
</feature>
<dbReference type="PANTHER" id="PTHR10332">
    <property type="entry name" value="EQUILIBRATIVE NUCLEOSIDE TRANSPORTER"/>
    <property type="match status" value="1"/>
</dbReference>
<feature type="transmembrane region" description="Helical" evidence="8">
    <location>
        <begin position="504"/>
        <end position="524"/>
    </location>
</feature>
<feature type="transmembrane region" description="Helical" evidence="8">
    <location>
        <begin position="337"/>
        <end position="357"/>
    </location>
</feature>
<evidence type="ECO:0000256" key="5">
    <source>
        <dbReference type="ARBA" id="ARBA00022989"/>
    </source>
</evidence>
<dbReference type="Proteomes" id="UP000836402">
    <property type="component" value="Unassembled WGS sequence"/>
</dbReference>
<evidence type="ECO:0000256" key="7">
    <source>
        <dbReference type="SAM" id="MobiDB-lite"/>
    </source>
</evidence>
<comment type="caution">
    <text evidence="10">The sequence shown here is derived from an EMBL/GenBank/DDBJ whole genome shotgun (WGS) entry which is preliminary data.</text>
</comment>
<feature type="region of interest" description="Disordered" evidence="7">
    <location>
        <begin position="81"/>
        <end position="106"/>
    </location>
</feature>
<name>A0A177VEI1_9BASI</name>
<dbReference type="InterPro" id="IPR002259">
    <property type="entry name" value="Eqnu_transpt"/>
</dbReference>
<dbReference type="Proteomes" id="UP000077671">
    <property type="component" value="Unassembled WGS sequence"/>
</dbReference>
<dbReference type="GO" id="GO:0015205">
    <property type="term" value="F:nucleobase transmembrane transporter activity"/>
    <property type="evidence" value="ECO:0007669"/>
    <property type="project" value="TreeGrafter"/>
</dbReference>
<keyword evidence="6 8" id="KW-0472">Membrane</keyword>
<feature type="transmembrane region" description="Helical" evidence="8">
    <location>
        <begin position="299"/>
        <end position="325"/>
    </location>
</feature>
<feature type="transmembrane region" description="Helical" evidence="8">
    <location>
        <begin position="631"/>
        <end position="654"/>
    </location>
</feature>
<accession>A0A177VEI1</accession>
<dbReference type="EMBL" id="CAJHJG010007044">
    <property type="protein sequence ID" value="CAD6962221.1"/>
    <property type="molecule type" value="Genomic_DNA"/>
</dbReference>
<feature type="transmembrane region" description="Helical" evidence="8">
    <location>
        <begin position="256"/>
        <end position="276"/>
    </location>
</feature>
<feature type="transmembrane region" description="Helical" evidence="8">
    <location>
        <begin position="392"/>
        <end position="412"/>
    </location>
</feature>
<evidence type="ECO:0000313" key="10">
    <source>
        <dbReference type="EMBL" id="KAE8264113.1"/>
    </source>
</evidence>
<dbReference type="AlphaFoldDB" id="A0A177VEI1"/>
<dbReference type="PANTHER" id="PTHR10332:SF88">
    <property type="entry name" value="EQUILIBRATIVE NUCLEOSIDE TRANSPORTER 1, ISOFORM A"/>
    <property type="match status" value="1"/>
</dbReference>
<evidence type="ECO:0000256" key="8">
    <source>
        <dbReference type="SAM" id="Phobius"/>
    </source>
</evidence>
<dbReference type="GO" id="GO:0034257">
    <property type="term" value="F:nicotinamide riboside transmembrane transporter activity"/>
    <property type="evidence" value="ECO:0007669"/>
    <property type="project" value="TreeGrafter"/>
</dbReference>
<keyword evidence="5 8" id="KW-1133">Transmembrane helix</keyword>
<dbReference type="Pfam" id="PF01733">
    <property type="entry name" value="Nucleoside_tran"/>
    <property type="match status" value="1"/>
</dbReference>
<organism evidence="10 11">
    <name type="scientific">Tilletia caries</name>
    <name type="common">wheat bunt fungus</name>
    <dbReference type="NCBI Taxonomy" id="13290"/>
    <lineage>
        <taxon>Eukaryota</taxon>
        <taxon>Fungi</taxon>
        <taxon>Dikarya</taxon>
        <taxon>Basidiomycota</taxon>
        <taxon>Ustilaginomycotina</taxon>
        <taxon>Exobasidiomycetes</taxon>
        <taxon>Tilletiales</taxon>
        <taxon>Tilletiaceae</taxon>
        <taxon>Tilletia</taxon>
    </lineage>
</organism>
<comment type="similarity">
    <text evidence="2">Belongs to the SLC29A/ENT transporter (TC 2.A.57) family.</text>
</comment>
<gene>
    <name evidence="10" type="ORF">A4X03_0g1180</name>
    <name evidence="9" type="ORF">JKIAZH3_G2511</name>
</gene>
<reference evidence="10" key="2">
    <citation type="journal article" date="2019" name="IMA Fungus">
        <title>Genome sequencing and comparison of five Tilletia species to identify candidate genes for the detection of regulated species infecting wheat.</title>
        <authorList>
            <person name="Nguyen H.D.T."/>
            <person name="Sultana T."/>
            <person name="Kesanakurti P."/>
            <person name="Hambleton S."/>
        </authorList>
    </citation>
    <scope>NUCLEOTIDE SEQUENCE</scope>
    <source>
        <strain evidence="10">DAOMC 238032</strain>
    </source>
</reference>
<evidence type="ECO:0000256" key="3">
    <source>
        <dbReference type="ARBA" id="ARBA00022448"/>
    </source>
</evidence>
<dbReference type="GO" id="GO:0005886">
    <property type="term" value="C:plasma membrane"/>
    <property type="evidence" value="ECO:0007669"/>
    <property type="project" value="TreeGrafter"/>
</dbReference>
<protein>
    <submittedName>
        <fullName evidence="10">Uncharacterized protein</fullName>
    </submittedName>
</protein>
<feature type="region of interest" description="Disordered" evidence="7">
    <location>
        <begin position="431"/>
        <end position="450"/>
    </location>
</feature>
<dbReference type="EMBL" id="LWDD02000089">
    <property type="protein sequence ID" value="KAE8264113.1"/>
    <property type="molecule type" value="Genomic_DNA"/>
</dbReference>
<evidence type="ECO:0000256" key="6">
    <source>
        <dbReference type="ARBA" id="ARBA00023136"/>
    </source>
</evidence>
<feature type="transmembrane region" description="Helical" evidence="8">
    <location>
        <begin position="192"/>
        <end position="214"/>
    </location>
</feature>
<dbReference type="GO" id="GO:0000329">
    <property type="term" value="C:fungal-type vacuole membrane"/>
    <property type="evidence" value="ECO:0007669"/>
    <property type="project" value="TreeGrafter"/>
</dbReference>
<keyword evidence="3" id="KW-0813">Transport</keyword>
<keyword evidence="12" id="KW-1185">Reference proteome</keyword>
<proteinExistence type="inferred from homology"/>
<evidence type="ECO:0000313" key="11">
    <source>
        <dbReference type="Proteomes" id="UP000077671"/>
    </source>
</evidence>
<sequence>MLASDVLAEPDVVRALALVLNKGSKNNIKMAGASTAAGSRAGKRKYFTFHMPRAWSYVPAPASASSAASYAPLPSTAAATANTGAHAHAHAHAHHDGDEDEDDMEEGEGRAIMASHMSDASTGWHGNDEHSNLGPLERTAAWSAYTTTQRLAVSLSFLLLGAAVLLSFNALISPTEYYRSRFRGTPYENTFSSWIVSAHTVSGIIFGAHAVATLGSDSSANKRKAREVEEGGPEESSQLSSAEKQLQIILRAVRRIFSAGLVIVLSLLVLALSTSLKQSEPPKSTAGSAEQVETPSSSYFYLVIAIDVLLAAAVAYLQNAVVAVCSSFGPRAMSLMLSGQGLIGVSISLVQLAAAWGQSDPAVQAQLAAAVAAAKKDPNLAVADPSTAAARIFFSTGAGLMALTLLSFWIFIRTRCWAEVFGTSSSVAGATNHRRRQQSSQAPPAGVLDPTAAADADELNSSTDLAKPITEDSSTLLLRWIGPHLSPETEASLARLWDVQAQTIVLSLTIAYLFVLTLALFPALTARVQSVGYTDRGSTTPARWQTPLVFSALHFVAFNFADLVGRSLPGLLPTVFLVRSTNLVVLLSASRTILLPLLRACNLPRSSAASSSSKAPAAPPPPSGSILRTDVAFMLIMLTMGISNGLLATSILIAGPSKVRAFGSPPANLQGADGNNNSRPPSKSATQAAQALSATVLSYWLTLGLAVGGALSFLVVKWA</sequence>
<evidence type="ECO:0000256" key="2">
    <source>
        <dbReference type="ARBA" id="ARBA00007965"/>
    </source>
</evidence>
<comment type="subcellular location">
    <subcellularLocation>
        <location evidence="1">Membrane</location>
        <topology evidence="1">Multi-pass membrane protein</topology>
    </subcellularLocation>
</comment>
<evidence type="ECO:0000256" key="1">
    <source>
        <dbReference type="ARBA" id="ARBA00004141"/>
    </source>
</evidence>